<dbReference type="KEGG" id="rak:A1C_02140"/>
<sequence length="69" mass="6969">MNGNVHYEEDGTLAPEGIIGDIDFKGTNGTFNVDEGRAIDGVVPSTGGIGGILNFQGNGTVSKSIGTDA</sequence>
<evidence type="ECO:0000313" key="1">
    <source>
        <dbReference type="EMBL" id="ABV74735.1"/>
    </source>
</evidence>
<dbReference type="RefSeq" id="WP_012149369.1">
    <property type="nucleotide sequence ID" value="NC_009881.1"/>
</dbReference>
<dbReference type="HOGENOM" id="CLU_2773256_0_0_5"/>
<dbReference type="AlphaFoldDB" id="A8GMW0"/>
<name>A8GMW0_RICAH</name>
<organism evidence="1 2">
    <name type="scientific">Rickettsia akari (strain Hartford)</name>
    <dbReference type="NCBI Taxonomy" id="293614"/>
    <lineage>
        <taxon>Bacteria</taxon>
        <taxon>Pseudomonadati</taxon>
        <taxon>Pseudomonadota</taxon>
        <taxon>Alphaproteobacteria</taxon>
        <taxon>Rickettsiales</taxon>
        <taxon>Rickettsiaceae</taxon>
        <taxon>Rickettsieae</taxon>
        <taxon>Rickettsia</taxon>
        <taxon>spotted fever group</taxon>
    </lineage>
</organism>
<evidence type="ECO:0000313" key="2">
    <source>
        <dbReference type="Proteomes" id="UP000006830"/>
    </source>
</evidence>
<accession>A8GMW0</accession>
<dbReference type="EMBL" id="CP000847">
    <property type="protein sequence ID" value="ABV74735.1"/>
    <property type="molecule type" value="Genomic_DNA"/>
</dbReference>
<gene>
    <name evidence="1" type="ordered locus">A1C_02140</name>
</gene>
<dbReference type="Proteomes" id="UP000006830">
    <property type="component" value="Chromosome"/>
</dbReference>
<keyword evidence="2" id="KW-1185">Reference proteome</keyword>
<protein>
    <submittedName>
        <fullName evidence="1">Cell surface antigen-like protein Sca7</fullName>
    </submittedName>
</protein>
<proteinExistence type="predicted"/>
<dbReference type="STRING" id="293614.A1C_02140"/>
<reference evidence="1" key="1">
    <citation type="submission" date="2007-09" db="EMBL/GenBank/DDBJ databases">
        <title>Complete Genome Sequence of Rickettsia akari.</title>
        <authorList>
            <person name="Madan A."/>
            <person name="Fahey J."/>
            <person name="Helton E."/>
            <person name="Ketteman M."/>
            <person name="Madan A."/>
            <person name="Rodrigues S."/>
            <person name="Sanchez A."/>
            <person name="Whiting M."/>
            <person name="Dasch G."/>
            <person name="Eremeeva M."/>
        </authorList>
    </citation>
    <scope>NUCLEOTIDE SEQUENCE</scope>
    <source>
        <strain evidence="1">Hartford</strain>
    </source>
</reference>